<evidence type="ECO:0000313" key="2">
    <source>
        <dbReference type="Proteomes" id="UP000291084"/>
    </source>
</evidence>
<name>A0A0S3SFM5_PHAAN</name>
<accession>A0A0S3SFM5</accession>
<proteinExistence type="predicted"/>
<sequence>MGRWNYVVGRNRDSHSSFGREFQAIMEAHSTASEDPSLKGTEQDRSCSGHCAKIFSYSRSFIPRSSLPKLRNYHTSYIIKASPFFQNFTNIPLG</sequence>
<reference evidence="1 2" key="1">
    <citation type="journal article" date="2015" name="Sci. Rep.">
        <title>The power of single molecule real-time sequencing technology in the de novo assembly of a eukaryotic genome.</title>
        <authorList>
            <person name="Sakai H."/>
            <person name="Naito K."/>
            <person name="Ogiso-Tanaka E."/>
            <person name="Takahashi Y."/>
            <person name="Iseki K."/>
            <person name="Muto C."/>
            <person name="Satou K."/>
            <person name="Teruya K."/>
            <person name="Shiroma A."/>
            <person name="Shimoji M."/>
            <person name="Hirano T."/>
            <person name="Itoh T."/>
            <person name="Kaga A."/>
            <person name="Tomooka N."/>
        </authorList>
    </citation>
    <scope>NUCLEOTIDE SEQUENCE [LARGE SCALE GENOMIC DNA]</scope>
    <source>
        <strain evidence="2">cv. Shumari</strain>
    </source>
</reference>
<protein>
    <submittedName>
        <fullName evidence="1">Uncharacterized protein</fullName>
    </submittedName>
</protein>
<gene>
    <name evidence="1" type="primary">Vigan.07G026100</name>
    <name evidence="1" type="ORF">VIGAN_07026100</name>
</gene>
<dbReference type="Proteomes" id="UP000291084">
    <property type="component" value="Chromosome 7"/>
</dbReference>
<dbReference type="AlphaFoldDB" id="A0A0S3SFM5"/>
<organism evidence="1 2">
    <name type="scientific">Vigna angularis var. angularis</name>
    <dbReference type="NCBI Taxonomy" id="157739"/>
    <lineage>
        <taxon>Eukaryota</taxon>
        <taxon>Viridiplantae</taxon>
        <taxon>Streptophyta</taxon>
        <taxon>Embryophyta</taxon>
        <taxon>Tracheophyta</taxon>
        <taxon>Spermatophyta</taxon>
        <taxon>Magnoliopsida</taxon>
        <taxon>eudicotyledons</taxon>
        <taxon>Gunneridae</taxon>
        <taxon>Pentapetalae</taxon>
        <taxon>rosids</taxon>
        <taxon>fabids</taxon>
        <taxon>Fabales</taxon>
        <taxon>Fabaceae</taxon>
        <taxon>Papilionoideae</taxon>
        <taxon>50 kb inversion clade</taxon>
        <taxon>NPAAA clade</taxon>
        <taxon>indigoferoid/millettioid clade</taxon>
        <taxon>Phaseoleae</taxon>
        <taxon>Vigna</taxon>
    </lineage>
</organism>
<evidence type="ECO:0000313" key="1">
    <source>
        <dbReference type="EMBL" id="BAT91651.1"/>
    </source>
</evidence>
<keyword evidence="2" id="KW-1185">Reference proteome</keyword>
<dbReference type="EMBL" id="AP015040">
    <property type="protein sequence ID" value="BAT91651.1"/>
    <property type="molecule type" value="Genomic_DNA"/>
</dbReference>